<sequence>MVAAEEGLQPDDDAIAAPLGGTRAEAVQRLQIGLSGIAAMILLVGLANVIQNRARETEQLAVPEAAPTTEPTAAPQQRDPLADAGVVPDLPVDDASPVPQATAIVPEQGTNNTGAGDADQAP</sequence>
<evidence type="ECO:0000313" key="3">
    <source>
        <dbReference type="EMBL" id="NVE94705.1"/>
    </source>
</evidence>
<comment type="caution">
    <text evidence="3">The sequence shown here is derived from an EMBL/GenBank/DDBJ whole genome shotgun (WGS) entry which is preliminary data.</text>
</comment>
<keyword evidence="2" id="KW-0812">Transmembrane</keyword>
<organism evidence="3 4">
    <name type="scientific">Altererythrobacter lutimaris</name>
    <dbReference type="NCBI Taxonomy" id="2743979"/>
    <lineage>
        <taxon>Bacteria</taxon>
        <taxon>Pseudomonadati</taxon>
        <taxon>Pseudomonadota</taxon>
        <taxon>Alphaproteobacteria</taxon>
        <taxon>Sphingomonadales</taxon>
        <taxon>Erythrobacteraceae</taxon>
        <taxon>Altererythrobacter</taxon>
    </lineage>
</organism>
<feature type="region of interest" description="Disordered" evidence="1">
    <location>
        <begin position="60"/>
        <end position="122"/>
    </location>
</feature>
<reference evidence="3 4" key="1">
    <citation type="submission" date="2020-06" db="EMBL/GenBank/DDBJ databases">
        <title>Altererythrobacter lutimaris sp. nov., a marine bacterium isolated from a tidal flat.</title>
        <authorList>
            <person name="Kim D."/>
            <person name="Yoo Y."/>
            <person name="Kim J.-J."/>
        </authorList>
    </citation>
    <scope>NUCLEOTIDE SEQUENCE [LARGE SCALE GENOMIC DNA]</scope>
    <source>
        <strain evidence="3 4">JGD-16</strain>
    </source>
</reference>
<dbReference type="AlphaFoldDB" id="A0A850HBQ3"/>
<proteinExistence type="predicted"/>
<keyword evidence="2" id="KW-1133">Transmembrane helix</keyword>
<keyword evidence="2" id="KW-0472">Membrane</keyword>
<evidence type="ECO:0000256" key="2">
    <source>
        <dbReference type="SAM" id="Phobius"/>
    </source>
</evidence>
<dbReference type="EMBL" id="JABWTA010000001">
    <property type="protein sequence ID" value="NVE94705.1"/>
    <property type="molecule type" value="Genomic_DNA"/>
</dbReference>
<evidence type="ECO:0000256" key="1">
    <source>
        <dbReference type="SAM" id="MobiDB-lite"/>
    </source>
</evidence>
<keyword evidence="4" id="KW-1185">Reference proteome</keyword>
<feature type="transmembrane region" description="Helical" evidence="2">
    <location>
        <begin position="30"/>
        <end position="50"/>
    </location>
</feature>
<feature type="compositionally biased region" description="Low complexity" evidence="1">
    <location>
        <begin position="63"/>
        <end position="75"/>
    </location>
</feature>
<evidence type="ECO:0000313" key="4">
    <source>
        <dbReference type="Proteomes" id="UP000546031"/>
    </source>
</evidence>
<gene>
    <name evidence="3" type="ORF">HUO12_07315</name>
</gene>
<name>A0A850HBQ3_9SPHN</name>
<dbReference type="Proteomes" id="UP000546031">
    <property type="component" value="Unassembled WGS sequence"/>
</dbReference>
<protein>
    <submittedName>
        <fullName evidence="3">Uncharacterized protein</fullName>
    </submittedName>
</protein>
<accession>A0A850HBQ3</accession>